<sequence>MMQRLRLSLPVFFTLACLAGCSNATRVATTAVPASSTSLHGSLHGGQQPIVGATINIYAVGTTGDGSTASSVLASPLTTDSNGFFDLSNKVTCPSPTSLLYLVATGGNPGVAPPFSGAQISLITALGQCGNPSNIQFINVNEVTTVAAIFALSPYMSGLTAIGSGPADASTLADAFTLAWQYADITTGSSPGTGVSSDTVIPTAQINTLANLLSACVNSAGGTAGDTSFCGQLFTLLTPASTAPTDTAMALLNLAQNPGINTNALYTLSPPTAPFQPSLTARPADFSLSVTSPFGIQASASAMSFGPIFVGGTTPVQFLDFTPNQYAYFSNLNLSLVGPNASDFALSGPPDVSCISDNSLFEGYPCVLNVTFTPSAAGVRRAYLIARYSTEFLTNGLIVIPFVGTGTVSAPGPLTISPSTLNMSIYNDPQTVFVTNSNTIPVTITSITAGGSDYTQTNNCGSVLPANSTCGIFVSMHPDQFPANGELDIASSASSTPQTVGLAYQAGASFIPPDSIDVGAHTVGTEGVYTYYGPADRTGGSASLSISGPNASDFSFDAVNQQSTLDCRWGPFDACTFTVYFTPSATGLRTATIAVSGVGNIPISGTGQ</sequence>
<dbReference type="Proteomes" id="UP000199024">
    <property type="component" value="Unassembled WGS sequence"/>
</dbReference>
<dbReference type="EMBL" id="FOZL01000001">
    <property type="protein sequence ID" value="SFS14597.1"/>
    <property type="molecule type" value="Genomic_DNA"/>
</dbReference>
<dbReference type="PROSITE" id="PS51257">
    <property type="entry name" value="PROKAR_LIPOPROTEIN"/>
    <property type="match status" value="1"/>
</dbReference>
<evidence type="ECO:0008006" key="4">
    <source>
        <dbReference type="Google" id="ProtNLM"/>
    </source>
</evidence>
<organism evidence="2 3">
    <name type="scientific">Granulicella pectinivorans</name>
    <dbReference type="NCBI Taxonomy" id="474950"/>
    <lineage>
        <taxon>Bacteria</taxon>
        <taxon>Pseudomonadati</taxon>
        <taxon>Acidobacteriota</taxon>
        <taxon>Terriglobia</taxon>
        <taxon>Terriglobales</taxon>
        <taxon>Acidobacteriaceae</taxon>
        <taxon>Granulicella</taxon>
    </lineage>
</organism>
<feature type="signal peptide" evidence="1">
    <location>
        <begin position="1"/>
        <end position="24"/>
    </location>
</feature>
<accession>A0A1I6MG89</accession>
<reference evidence="2 3" key="1">
    <citation type="submission" date="2016-10" db="EMBL/GenBank/DDBJ databases">
        <authorList>
            <person name="de Groot N.N."/>
        </authorList>
    </citation>
    <scope>NUCLEOTIDE SEQUENCE [LARGE SCALE GENOMIC DNA]</scope>
    <source>
        <strain evidence="2 3">DSM 21001</strain>
    </source>
</reference>
<feature type="chain" id="PRO_5011567594" description="Choice-of-anchor D domain-containing protein" evidence="1">
    <location>
        <begin position="25"/>
        <end position="608"/>
    </location>
</feature>
<keyword evidence="3" id="KW-1185">Reference proteome</keyword>
<evidence type="ECO:0000313" key="3">
    <source>
        <dbReference type="Proteomes" id="UP000199024"/>
    </source>
</evidence>
<dbReference type="STRING" id="474950.SAMN05421771_2564"/>
<dbReference type="InterPro" id="IPR013783">
    <property type="entry name" value="Ig-like_fold"/>
</dbReference>
<dbReference type="AlphaFoldDB" id="A0A1I6MG89"/>
<protein>
    <recommendedName>
        <fullName evidence="4">Choice-of-anchor D domain-containing protein</fullName>
    </recommendedName>
</protein>
<dbReference type="NCBIfam" id="NF012200">
    <property type="entry name" value="choice_anch_D"/>
    <property type="match status" value="1"/>
</dbReference>
<dbReference type="RefSeq" id="WP_089839483.1">
    <property type="nucleotide sequence ID" value="NZ_FOZL01000001.1"/>
</dbReference>
<evidence type="ECO:0000256" key="1">
    <source>
        <dbReference type="SAM" id="SignalP"/>
    </source>
</evidence>
<name>A0A1I6MG89_9BACT</name>
<keyword evidence="1" id="KW-0732">Signal</keyword>
<dbReference type="OrthoDB" id="123177at2"/>
<evidence type="ECO:0000313" key="2">
    <source>
        <dbReference type="EMBL" id="SFS14597.1"/>
    </source>
</evidence>
<proteinExistence type="predicted"/>
<dbReference type="Gene3D" id="2.60.40.10">
    <property type="entry name" value="Immunoglobulins"/>
    <property type="match status" value="1"/>
</dbReference>
<gene>
    <name evidence="2" type="ORF">SAMN05421771_2564</name>
</gene>